<organism evidence="2 3">
    <name type="scientific">Streptomyces gossypii</name>
    <dbReference type="NCBI Taxonomy" id="2883101"/>
    <lineage>
        <taxon>Bacteria</taxon>
        <taxon>Bacillati</taxon>
        <taxon>Actinomycetota</taxon>
        <taxon>Actinomycetes</taxon>
        <taxon>Kitasatosporales</taxon>
        <taxon>Streptomycetaceae</taxon>
        <taxon>Streptomyces</taxon>
    </lineage>
</organism>
<comment type="caution">
    <text evidence="2">The sequence shown here is derived from an EMBL/GenBank/DDBJ whole genome shotgun (WGS) entry which is preliminary data.</text>
</comment>
<reference evidence="2 3" key="1">
    <citation type="submission" date="2021-10" db="EMBL/GenBank/DDBJ databases">
        <title>Streptomyces gossypii sp. nov., isolated from soil collected from cotton field.</title>
        <authorList>
            <person name="Ge X."/>
            <person name="Chen X."/>
            <person name="Liu W."/>
        </authorList>
    </citation>
    <scope>NUCLEOTIDE SEQUENCE [LARGE SCALE GENOMIC DNA]</scope>
    <source>
        <strain evidence="2 3">N2-109</strain>
    </source>
</reference>
<dbReference type="Proteomes" id="UP001156389">
    <property type="component" value="Unassembled WGS sequence"/>
</dbReference>
<dbReference type="RefSeq" id="WP_260220160.1">
    <property type="nucleotide sequence ID" value="NZ_JAJAGO010000011.1"/>
</dbReference>
<evidence type="ECO:0000313" key="3">
    <source>
        <dbReference type="Proteomes" id="UP001156389"/>
    </source>
</evidence>
<gene>
    <name evidence="2" type="ORF">LHJ74_23460</name>
</gene>
<evidence type="ECO:0008006" key="4">
    <source>
        <dbReference type="Google" id="ProtNLM"/>
    </source>
</evidence>
<keyword evidence="3" id="KW-1185">Reference proteome</keyword>
<sequence>MTSVLTTVLVLGAVGGGITYTALTASGADRTAATDVWRKPDKTPSADDPARNRAKGRTDTELSAQLLPVPDGYQLGPDADFFGNDVVRDADEANKYLLEQQYPGISEAERKKHLEQFKIFGVQGSAKRSYARDNGELVFNIEIIPMKAEAVGPLTARLKVLAEREGFRKGPKIEGYDDAFCFLTSEVKPESGDSSEPGIDAMACSGYRGNTRVYLTAIGGAPLPEGEVAQLLQKQLDRVDLEGEDV</sequence>
<dbReference type="EMBL" id="JAJAGO010000011">
    <property type="protein sequence ID" value="MCT2592834.1"/>
    <property type="molecule type" value="Genomic_DNA"/>
</dbReference>
<evidence type="ECO:0000313" key="2">
    <source>
        <dbReference type="EMBL" id="MCT2592834.1"/>
    </source>
</evidence>
<name>A0ABT2JZL8_9ACTN</name>
<accession>A0ABT2JZL8</accession>
<feature type="region of interest" description="Disordered" evidence="1">
    <location>
        <begin position="38"/>
        <end position="60"/>
    </location>
</feature>
<protein>
    <recommendedName>
        <fullName evidence="4">Secreted protein</fullName>
    </recommendedName>
</protein>
<proteinExistence type="predicted"/>
<evidence type="ECO:0000256" key="1">
    <source>
        <dbReference type="SAM" id="MobiDB-lite"/>
    </source>
</evidence>